<accession>A0ABT0WG02</accession>
<evidence type="ECO:0000313" key="1">
    <source>
        <dbReference type="EMBL" id="MCM2534488.1"/>
    </source>
</evidence>
<reference evidence="1 2" key="1">
    <citation type="submission" date="2022-06" db="EMBL/GenBank/DDBJ databases">
        <authorList>
            <person name="Jeon C.O."/>
        </authorList>
    </citation>
    <scope>NUCLEOTIDE SEQUENCE [LARGE SCALE GENOMIC DNA]</scope>
    <source>
        <strain evidence="1 2">KCTC 13943</strain>
    </source>
</reference>
<protein>
    <submittedName>
        <fullName evidence="1">Uncharacterized protein</fullName>
    </submittedName>
</protein>
<gene>
    <name evidence="1" type="ORF">NDK43_21770</name>
</gene>
<proteinExistence type="predicted"/>
<dbReference type="EMBL" id="JAMQCR010000002">
    <property type="protein sequence ID" value="MCM2534488.1"/>
    <property type="molecule type" value="Genomic_DNA"/>
</dbReference>
<name>A0ABT0WG02_9BACI</name>
<dbReference type="Proteomes" id="UP001523262">
    <property type="component" value="Unassembled WGS sequence"/>
</dbReference>
<keyword evidence="2" id="KW-1185">Reference proteome</keyword>
<comment type="caution">
    <text evidence="1">The sequence shown here is derived from an EMBL/GenBank/DDBJ whole genome shotgun (WGS) entry which is preliminary data.</text>
</comment>
<evidence type="ECO:0000313" key="2">
    <source>
        <dbReference type="Proteomes" id="UP001523262"/>
    </source>
</evidence>
<sequence length="54" mass="5239">MAFMRAASSGGQQGLGVQAGGQLGGGQGIGAHFGGNLGKYTGHLGFQFGGKENA</sequence>
<organism evidence="1 2">
    <name type="scientific">Neobacillus pocheonensis</name>
    <dbReference type="NCBI Taxonomy" id="363869"/>
    <lineage>
        <taxon>Bacteria</taxon>
        <taxon>Bacillati</taxon>
        <taxon>Bacillota</taxon>
        <taxon>Bacilli</taxon>
        <taxon>Bacillales</taxon>
        <taxon>Bacillaceae</taxon>
        <taxon>Neobacillus</taxon>
    </lineage>
</organism>